<dbReference type="Proteomes" id="UP001604277">
    <property type="component" value="Unassembled WGS sequence"/>
</dbReference>
<evidence type="ECO:0000313" key="2">
    <source>
        <dbReference type="EMBL" id="KAL2558364.1"/>
    </source>
</evidence>
<dbReference type="AlphaFoldDB" id="A0ABD1X8W7"/>
<name>A0ABD1X8W7_9LAMI</name>
<comment type="caution">
    <text evidence="2">The sequence shown here is derived from an EMBL/GenBank/DDBJ whole genome shotgun (WGS) entry which is preliminary data.</text>
</comment>
<gene>
    <name evidence="2" type="ORF">Fot_03103</name>
</gene>
<reference evidence="3" key="1">
    <citation type="submission" date="2024-07" db="EMBL/GenBank/DDBJ databases">
        <title>Two chromosome-level genome assemblies of Korean endemic species Abeliophyllum distichum and Forsythia ovata (Oleaceae).</title>
        <authorList>
            <person name="Jang H."/>
        </authorList>
    </citation>
    <scope>NUCLEOTIDE SEQUENCE [LARGE SCALE GENOMIC DNA]</scope>
</reference>
<feature type="region of interest" description="Disordered" evidence="1">
    <location>
        <begin position="121"/>
        <end position="155"/>
    </location>
</feature>
<organism evidence="2 3">
    <name type="scientific">Forsythia ovata</name>
    <dbReference type="NCBI Taxonomy" id="205694"/>
    <lineage>
        <taxon>Eukaryota</taxon>
        <taxon>Viridiplantae</taxon>
        <taxon>Streptophyta</taxon>
        <taxon>Embryophyta</taxon>
        <taxon>Tracheophyta</taxon>
        <taxon>Spermatophyta</taxon>
        <taxon>Magnoliopsida</taxon>
        <taxon>eudicotyledons</taxon>
        <taxon>Gunneridae</taxon>
        <taxon>Pentapetalae</taxon>
        <taxon>asterids</taxon>
        <taxon>lamiids</taxon>
        <taxon>Lamiales</taxon>
        <taxon>Oleaceae</taxon>
        <taxon>Forsythieae</taxon>
        <taxon>Forsythia</taxon>
    </lineage>
</organism>
<proteinExistence type="predicted"/>
<keyword evidence="3" id="KW-1185">Reference proteome</keyword>
<dbReference type="EMBL" id="JBFOLJ010000001">
    <property type="protein sequence ID" value="KAL2558364.1"/>
    <property type="molecule type" value="Genomic_DNA"/>
</dbReference>
<evidence type="ECO:0000313" key="3">
    <source>
        <dbReference type="Proteomes" id="UP001604277"/>
    </source>
</evidence>
<evidence type="ECO:0000256" key="1">
    <source>
        <dbReference type="SAM" id="MobiDB-lite"/>
    </source>
</evidence>
<protein>
    <submittedName>
        <fullName evidence="2">Uncharacterized protein</fullName>
    </submittedName>
</protein>
<sequence length="155" mass="16581">MGSVPGQTKNTQAPTLAFTTATEQHEMMLASNHVTIDAQNDQGKEKAQLLTENKSCSVSAAHGLPGGIDNLFGDSFHDERVSMLKARNLDGEYEEHSPFTTELEVVENREHVPVGIESITPTSSNSTASGHHPLPNCQTVGEDGGSWGRPGPPTF</sequence>
<accession>A0ABD1X8W7</accession>